<dbReference type="InterPro" id="IPR000182">
    <property type="entry name" value="GNAT_dom"/>
</dbReference>
<dbReference type="PANTHER" id="PTHR43441:SF11">
    <property type="entry name" value="RIBOSOMAL-PROTEIN-SERINE ACETYLTRANSFERASE"/>
    <property type="match status" value="1"/>
</dbReference>
<dbReference type="RefSeq" id="WP_371842827.1">
    <property type="nucleotide sequence ID" value="NZ_JBGMEL010000004.1"/>
</dbReference>
<comment type="caution">
    <text evidence="2">The sequence shown here is derived from an EMBL/GenBank/DDBJ whole genome shotgun (WGS) entry which is preliminary data.</text>
</comment>
<dbReference type="GO" id="GO:0016746">
    <property type="term" value="F:acyltransferase activity"/>
    <property type="evidence" value="ECO:0007669"/>
    <property type="project" value="UniProtKB-KW"/>
</dbReference>
<feature type="domain" description="N-acetyltransferase" evidence="1">
    <location>
        <begin position="9"/>
        <end position="172"/>
    </location>
</feature>
<dbReference type="InterPro" id="IPR016181">
    <property type="entry name" value="Acyl_CoA_acyltransferase"/>
</dbReference>
<dbReference type="Pfam" id="PF13302">
    <property type="entry name" value="Acetyltransf_3"/>
    <property type="match status" value="1"/>
</dbReference>
<reference evidence="2 3" key="1">
    <citation type="submission" date="2024-08" db="EMBL/GenBank/DDBJ databases">
        <authorList>
            <person name="Ishaq N."/>
        </authorList>
    </citation>
    <scope>NUCLEOTIDE SEQUENCE [LARGE SCALE GENOMIC DNA]</scope>
    <source>
        <strain evidence="2 3">JCM 30400</strain>
    </source>
</reference>
<keyword evidence="2" id="KW-0808">Transferase</keyword>
<evidence type="ECO:0000313" key="3">
    <source>
        <dbReference type="Proteomes" id="UP001569414"/>
    </source>
</evidence>
<dbReference type="EC" id="2.3.-.-" evidence="2"/>
<dbReference type="PROSITE" id="PS51186">
    <property type="entry name" value="GNAT"/>
    <property type="match status" value="1"/>
</dbReference>
<evidence type="ECO:0000313" key="2">
    <source>
        <dbReference type="EMBL" id="MFA0789913.1"/>
    </source>
</evidence>
<gene>
    <name evidence="2" type="ORF">ACCI51_05095</name>
</gene>
<proteinExistence type="predicted"/>
<organism evidence="2 3">
    <name type="scientific">Microbulbifer echini</name>
    <dbReference type="NCBI Taxonomy" id="1529067"/>
    <lineage>
        <taxon>Bacteria</taxon>
        <taxon>Pseudomonadati</taxon>
        <taxon>Pseudomonadota</taxon>
        <taxon>Gammaproteobacteria</taxon>
        <taxon>Cellvibrionales</taxon>
        <taxon>Microbulbiferaceae</taxon>
        <taxon>Microbulbifer</taxon>
    </lineage>
</organism>
<sequence>MRLAITGNIHLTPLVEQDAQALFHLIEANRALLNKYLYWVKSVKDLDSTRQYIQQRIHSKRGGAVWYKIICDDTLSGIFGIKEINRQEKSAEIGYWLSAHCQGRGIMTNVVTTICEQLRNKWGILHLNIHCLSENTASIAVAKRAGGIHSDTIPAYSTIDGKSQDLMIYTISL</sequence>
<keyword evidence="3" id="KW-1185">Reference proteome</keyword>
<protein>
    <submittedName>
        <fullName evidence="2">GNAT family N-acetyltransferase</fullName>
        <ecNumber evidence="2">2.3.-.-</ecNumber>
    </submittedName>
</protein>
<name>A0ABV4NKI7_9GAMM</name>
<dbReference type="EMBL" id="JBGMEL010000004">
    <property type="protein sequence ID" value="MFA0789913.1"/>
    <property type="molecule type" value="Genomic_DNA"/>
</dbReference>
<accession>A0ABV4NKI7</accession>
<keyword evidence="2" id="KW-0012">Acyltransferase</keyword>
<evidence type="ECO:0000259" key="1">
    <source>
        <dbReference type="PROSITE" id="PS51186"/>
    </source>
</evidence>
<dbReference type="Gene3D" id="3.40.630.30">
    <property type="match status" value="1"/>
</dbReference>
<dbReference type="Proteomes" id="UP001569414">
    <property type="component" value="Unassembled WGS sequence"/>
</dbReference>
<dbReference type="InterPro" id="IPR051908">
    <property type="entry name" value="Ribosomal_N-acetyltransferase"/>
</dbReference>
<dbReference type="SUPFAM" id="SSF55729">
    <property type="entry name" value="Acyl-CoA N-acyltransferases (Nat)"/>
    <property type="match status" value="1"/>
</dbReference>
<dbReference type="PANTHER" id="PTHR43441">
    <property type="entry name" value="RIBOSOMAL-PROTEIN-SERINE ACETYLTRANSFERASE"/>
    <property type="match status" value="1"/>
</dbReference>